<evidence type="ECO:0000313" key="2">
    <source>
        <dbReference type="EMBL" id="TWT17107.1"/>
    </source>
</evidence>
<dbReference type="RefSeq" id="WP_146389467.1">
    <property type="nucleotide sequence ID" value="NZ_VOHK01000013.1"/>
</dbReference>
<dbReference type="AlphaFoldDB" id="A0A5C5TTV5"/>
<accession>A0A5C5TTV5</accession>
<dbReference type="Proteomes" id="UP000319980">
    <property type="component" value="Unassembled WGS sequence"/>
</dbReference>
<organism evidence="2 3">
    <name type="scientific">Luteimonas marina</name>
    <dbReference type="NCBI Taxonomy" id="488485"/>
    <lineage>
        <taxon>Bacteria</taxon>
        <taxon>Pseudomonadati</taxon>
        <taxon>Pseudomonadota</taxon>
        <taxon>Gammaproteobacteria</taxon>
        <taxon>Lysobacterales</taxon>
        <taxon>Lysobacteraceae</taxon>
        <taxon>Luteimonas</taxon>
    </lineage>
</organism>
<reference evidence="2 3" key="1">
    <citation type="journal article" date="2008" name="Int. J. Syst. Evol. Microbiol.">
        <title>Luteimonas marina sp. nov., isolated from seawater.</title>
        <authorList>
            <person name="Baik K.S."/>
            <person name="Park S.C."/>
            <person name="Kim M.S."/>
            <person name="Kim E.M."/>
            <person name="Park C."/>
            <person name="Chun J."/>
            <person name="Seong C.N."/>
        </authorList>
    </citation>
    <scope>NUCLEOTIDE SEQUENCE [LARGE SCALE GENOMIC DNA]</scope>
    <source>
        <strain evidence="2 3">FR1330</strain>
    </source>
</reference>
<dbReference type="EMBL" id="VOHK01000013">
    <property type="protein sequence ID" value="TWT17107.1"/>
    <property type="molecule type" value="Genomic_DNA"/>
</dbReference>
<feature type="signal peptide" evidence="1">
    <location>
        <begin position="1"/>
        <end position="24"/>
    </location>
</feature>
<name>A0A5C5TTV5_9GAMM</name>
<evidence type="ECO:0000313" key="3">
    <source>
        <dbReference type="Proteomes" id="UP000319980"/>
    </source>
</evidence>
<gene>
    <name evidence="2" type="ORF">FQY83_17355</name>
</gene>
<evidence type="ECO:0000256" key="1">
    <source>
        <dbReference type="SAM" id="SignalP"/>
    </source>
</evidence>
<keyword evidence="3" id="KW-1185">Reference proteome</keyword>
<comment type="caution">
    <text evidence="2">The sequence shown here is derived from an EMBL/GenBank/DDBJ whole genome shotgun (WGS) entry which is preliminary data.</text>
</comment>
<keyword evidence="1" id="KW-0732">Signal</keyword>
<feature type="chain" id="PRO_5022981987" evidence="1">
    <location>
        <begin position="25"/>
        <end position="170"/>
    </location>
</feature>
<sequence>MTKWTFILASALMALAIIVSTGRATPPPEHKPQYCAMSFCVEVIAYSVVESAVVDGTDRTERISLRLRDGTRIAFAARAFYEDEKIDQTAQDWGFRSPSLAVARQCIGCNDQDVPSLIVGAAVSGDPSLVQTHLKGSLCVWSSRYRWRSEQPQPRRIELGERECFQSIRQ</sequence>
<proteinExistence type="predicted"/>
<protein>
    <submittedName>
        <fullName evidence="2">Uncharacterized protein</fullName>
    </submittedName>
</protein>